<dbReference type="GO" id="GO:0005615">
    <property type="term" value="C:extracellular space"/>
    <property type="evidence" value="ECO:0007669"/>
    <property type="project" value="InterPro"/>
</dbReference>
<dbReference type="KEGG" id="bany:112055429"/>
<evidence type="ECO:0000256" key="5">
    <source>
        <dbReference type="SAM" id="SignalP"/>
    </source>
</evidence>
<dbReference type="InterPro" id="IPR000215">
    <property type="entry name" value="Serpin_fam"/>
</dbReference>
<comment type="similarity">
    <text evidence="1 4">Belongs to the serpin family.</text>
</comment>
<dbReference type="GeneID" id="112055429"/>
<evidence type="ECO:0000313" key="8">
    <source>
        <dbReference type="RefSeq" id="XP_023951314.2"/>
    </source>
</evidence>
<evidence type="ECO:0000256" key="2">
    <source>
        <dbReference type="ARBA" id="ARBA00022690"/>
    </source>
</evidence>
<dbReference type="AlphaFoldDB" id="A0A6J1NX74"/>
<accession>A0A6J1NX74</accession>
<dbReference type="CDD" id="cd19579">
    <property type="entry name" value="serpin1K-like"/>
    <property type="match status" value="1"/>
</dbReference>
<evidence type="ECO:0000256" key="4">
    <source>
        <dbReference type="RuleBase" id="RU000411"/>
    </source>
</evidence>
<dbReference type="Gene3D" id="3.30.497.10">
    <property type="entry name" value="Antithrombin, subunit I, domain 2"/>
    <property type="match status" value="1"/>
</dbReference>
<sequence>MKPLFLICCMVLAVMASEDQKALETLLHDGNNKFTTNMFKEVAKANPDKSMVISAFSVLTPLAQLALASVGESHDQLLDAIGMPNDNVTKEVFSLANTRVRSIKDVILKQASKIYVAKGFELNTDFASVTKQTFDSEVQNIDFTLSQSAANEMNTWVEQQTNNRIKDLVDPDNLNSDTRAVLLNAIYFKGEWEAKFDKELTRERDFHVNNKITKKVPMMYRRGDYKYGESAELNSLILSMPYKGGETSLVIVLPNEIEGIVQLKEKLNDPKVLDNALANLYEREVDVYLPKFKIETTTDLKDILKKMHVDNMFSAQKARLNNLLKNMEDNLYIDSATQKAFIEVNEEGAEAGAANVFYIHTESLSLDPELPPKFYADRPFYFAVRYNSSPLFNGVMYAN</sequence>
<evidence type="ECO:0000256" key="1">
    <source>
        <dbReference type="ARBA" id="ARBA00009500"/>
    </source>
</evidence>
<evidence type="ECO:0000313" key="7">
    <source>
        <dbReference type="Proteomes" id="UP001652582"/>
    </source>
</evidence>
<feature type="chain" id="PRO_5046921965" evidence="5">
    <location>
        <begin position="17"/>
        <end position="399"/>
    </location>
</feature>
<dbReference type="InterPro" id="IPR023796">
    <property type="entry name" value="Serpin_dom"/>
</dbReference>
<gene>
    <name evidence="8" type="primary">LOC112055429</name>
</gene>
<keyword evidence="3" id="KW-0722">Serine protease inhibitor</keyword>
<dbReference type="Pfam" id="PF00079">
    <property type="entry name" value="Serpin"/>
    <property type="match status" value="1"/>
</dbReference>
<dbReference type="InterPro" id="IPR036186">
    <property type="entry name" value="Serpin_sf"/>
</dbReference>
<dbReference type="PANTHER" id="PTHR11461:SF211">
    <property type="entry name" value="GH10112P-RELATED"/>
    <property type="match status" value="1"/>
</dbReference>
<dbReference type="InterPro" id="IPR023795">
    <property type="entry name" value="Serpin_CS"/>
</dbReference>
<keyword evidence="5" id="KW-0732">Signal</keyword>
<dbReference type="PANTHER" id="PTHR11461">
    <property type="entry name" value="SERINE PROTEASE INHIBITOR, SERPIN"/>
    <property type="match status" value="1"/>
</dbReference>
<reference evidence="8" key="1">
    <citation type="submission" date="2025-08" db="UniProtKB">
        <authorList>
            <consortium name="RefSeq"/>
        </authorList>
    </citation>
    <scope>IDENTIFICATION</scope>
</reference>
<proteinExistence type="inferred from homology"/>
<organism evidence="7 8">
    <name type="scientific">Bicyclus anynana</name>
    <name type="common">Squinting bush brown butterfly</name>
    <dbReference type="NCBI Taxonomy" id="110368"/>
    <lineage>
        <taxon>Eukaryota</taxon>
        <taxon>Metazoa</taxon>
        <taxon>Ecdysozoa</taxon>
        <taxon>Arthropoda</taxon>
        <taxon>Hexapoda</taxon>
        <taxon>Insecta</taxon>
        <taxon>Pterygota</taxon>
        <taxon>Neoptera</taxon>
        <taxon>Endopterygota</taxon>
        <taxon>Lepidoptera</taxon>
        <taxon>Glossata</taxon>
        <taxon>Ditrysia</taxon>
        <taxon>Papilionoidea</taxon>
        <taxon>Nymphalidae</taxon>
        <taxon>Satyrinae</taxon>
        <taxon>Satyrini</taxon>
        <taxon>Mycalesina</taxon>
        <taxon>Bicyclus</taxon>
    </lineage>
</organism>
<keyword evidence="2" id="KW-0646">Protease inhibitor</keyword>
<dbReference type="Gene3D" id="2.30.39.10">
    <property type="entry name" value="Alpha-1-antitrypsin, domain 1"/>
    <property type="match status" value="1"/>
</dbReference>
<keyword evidence="7" id="KW-1185">Reference proteome</keyword>
<dbReference type="OrthoDB" id="671595at2759"/>
<name>A0A6J1NX74_BICAN</name>
<dbReference type="RefSeq" id="XP_023951314.2">
    <property type="nucleotide sequence ID" value="XM_024095546.2"/>
</dbReference>
<evidence type="ECO:0000259" key="6">
    <source>
        <dbReference type="SMART" id="SM00093"/>
    </source>
</evidence>
<dbReference type="InterPro" id="IPR042185">
    <property type="entry name" value="Serpin_sf_2"/>
</dbReference>
<evidence type="ECO:0000256" key="3">
    <source>
        <dbReference type="ARBA" id="ARBA00022900"/>
    </source>
</evidence>
<feature type="signal peptide" evidence="5">
    <location>
        <begin position="1"/>
        <end position="16"/>
    </location>
</feature>
<dbReference type="PROSITE" id="PS00284">
    <property type="entry name" value="SERPIN"/>
    <property type="match status" value="1"/>
</dbReference>
<dbReference type="SUPFAM" id="SSF56574">
    <property type="entry name" value="Serpins"/>
    <property type="match status" value="1"/>
</dbReference>
<dbReference type="SMART" id="SM00093">
    <property type="entry name" value="SERPIN"/>
    <property type="match status" value="1"/>
</dbReference>
<protein>
    <submittedName>
        <fullName evidence="8">Alaserpin isoform X1</fullName>
    </submittedName>
</protein>
<feature type="domain" description="Serpin" evidence="6">
    <location>
        <begin position="36"/>
        <end position="398"/>
    </location>
</feature>
<dbReference type="InterPro" id="IPR042178">
    <property type="entry name" value="Serpin_sf_1"/>
</dbReference>
<dbReference type="Proteomes" id="UP001652582">
    <property type="component" value="Chromosome 7"/>
</dbReference>
<dbReference type="GO" id="GO:0004867">
    <property type="term" value="F:serine-type endopeptidase inhibitor activity"/>
    <property type="evidence" value="ECO:0007669"/>
    <property type="project" value="UniProtKB-KW"/>
</dbReference>